<dbReference type="GO" id="GO:0016887">
    <property type="term" value="F:ATP hydrolysis activity"/>
    <property type="evidence" value="ECO:0007669"/>
    <property type="project" value="InterPro"/>
</dbReference>
<keyword evidence="3 9" id="KW-0812">Transmembrane</keyword>
<gene>
    <name evidence="12" type="primary">ABCC1_2</name>
    <name evidence="12" type="ORF">HDU87_002922</name>
</gene>
<reference evidence="12" key="1">
    <citation type="submission" date="2020-05" db="EMBL/GenBank/DDBJ databases">
        <title>Phylogenomic resolution of chytrid fungi.</title>
        <authorList>
            <person name="Stajich J.E."/>
            <person name="Amses K."/>
            <person name="Simmons R."/>
            <person name="Seto K."/>
            <person name="Myers J."/>
            <person name="Bonds A."/>
            <person name="Quandt C.A."/>
            <person name="Barry K."/>
            <person name="Liu P."/>
            <person name="Grigoriev I."/>
            <person name="Longcore J.E."/>
            <person name="James T.Y."/>
        </authorList>
    </citation>
    <scope>NUCLEOTIDE SEQUENCE</scope>
    <source>
        <strain evidence="12">JEL0379</strain>
    </source>
</reference>
<feature type="transmembrane region" description="Helical" evidence="9">
    <location>
        <begin position="241"/>
        <end position="259"/>
    </location>
</feature>
<evidence type="ECO:0000259" key="10">
    <source>
        <dbReference type="PROSITE" id="PS50893"/>
    </source>
</evidence>
<feature type="transmembrane region" description="Helical" evidence="9">
    <location>
        <begin position="121"/>
        <end position="143"/>
    </location>
</feature>
<feature type="domain" description="ABC transmembrane type-1" evidence="11">
    <location>
        <begin position="122"/>
        <end position="406"/>
    </location>
</feature>
<feature type="domain" description="ABC transporter" evidence="10">
    <location>
        <begin position="443"/>
        <end position="673"/>
    </location>
</feature>
<dbReference type="SUPFAM" id="SSF52540">
    <property type="entry name" value="P-loop containing nucleoside triphosphate hydrolases"/>
    <property type="match status" value="2"/>
</dbReference>
<dbReference type="InterPro" id="IPR050173">
    <property type="entry name" value="ABC_transporter_C-like"/>
</dbReference>
<feature type="transmembrane region" description="Helical" evidence="9">
    <location>
        <begin position="336"/>
        <end position="355"/>
    </location>
</feature>
<evidence type="ECO:0000313" key="12">
    <source>
        <dbReference type="EMBL" id="KAJ3179313.1"/>
    </source>
</evidence>
<keyword evidence="5" id="KW-0547">Nucleotide-binding</keyword>
<evidence type="ECO:0000313" key="13">
    <source>
        <dbReference type="Proteomes" id="UP001212152"/>
    </source>
</evidence>
<feature type="transmembrane region" description="Helical" evidence="9">
    <location>
        <begin position="876"/>
        <end position="893"/>
    </location>
</feature>
<feature type="transmembrane region" description="Helical" evidence="9">
    <location>
        <begin position="739"/>
        <end position="763"/>
    </location>
</feature>
<dbReference type="GO" id="GO:0140359">
    <property type="term" value="F:ABC-type transporter activity"/>
    <property type="evidence" value="ECO:0007669"/>
    <property type="project" value="InterPro"/>
</dbReference>
<evidence type="ECO:0000256" key="4">
    <source>
        <dbReference type="ARBA" id="ARBA00022737"/>
    </source>
</evidence>
<evidence type="ECO:0000256" key="6">
    <source>
        <dbReference type="ARBA" id="ARBA00022840"/>
    </source>
</evidence>
<dbReference type="Gene3D" id="1.20.1560.10">
    <property type="entry name" value="ABC transporter type 1, transmembrane domain"/>
    <property type="match status" value="2"/>
</dbReference>
<dbReference type="GO" id="GO:0000329">
    <property type="term" value="C:fungal-type vacuole membrane"/>
    <property type="evidence" value="ECO:0007669"/>
    <property type="project" value="UniProtKB-ARBA"/>
</dbReference>
<comment type="subcellular location">
    <subcellularLocation>
        <location evidence="1">Vacuole membrane</location>
        <topology evidence="1">Multi-pass membrane protein</topology>
    </subcellularLocation>
</comment>
<evidence type="ECO:0000256" key="2">
    <source>
        <dbReference type="ARBA" id="ARBA00022448"/>
    </source>
</evidence>
<dbReference type="GO" id="GO:0005524">
    <property type="term" value="F:ATP binding"/>
    <property type="evidence" value="ECO:0007669"/>
    <property type="project" value="UniProtKB-KW"/>
</dbReference>
<feature type="domain" description="ABC transmembrane type-1" evidence="11">
    <location>
        <begin position="734"/>
        <end position="979"/>
    </location>
</feature>
<keyword evidence="4" id="KW-0677">Repeat</keyword>
<dbReference type="InterPro" id="IPR003439">
    <property type="entry name" value="ABC_transporter-like_ATP-bd"/>
</dbReference>
<feature type="transmembrane region" description="Helical" evidence="9">
    <location>
        <begin position="265"/>
        <end position="284"/>
    </location>
</feature>
<keyword evidence="8 9" id="KW-0472">Membrane</keyword>
<dbReference type="CDD" id="cd03250">
    <property type="entry name" value="ABCC_MRP_domain1"/>
    <property type="match status" value="1"/>
</dbReference>
<dbReference type="PROSITE" id="PS50929">
    <property type="entry name" value="ABC_TM1F"/>
    <property type="match status" value="2"/>
</dbReference>
<dbReference type="Pfam" id="PF00664">
    <property type="entry name" value="ABC_membrane"/>
    <property type="match status" value="2"/>
</dbReference>
<dbReference type="CDD" id="cd03244">
    <property type="entry name" value="ABCC_MRP_domain2"/>
    <property type="match status" value="1"/>
</dbReference>
<name>A0AAD5TKM8_9FUNG</name>
<dbReference type="InterPro" id="IPR011527">
    <property type="entry name" value="ABC1_TM_dom"/>
</dbReference>
<dbReference type="SUPFAM" id="SSF90123">
    <property type="entry name" value="ABC transporter transmembrane region"/>
    <property type="match status" value="2"/>
</dbReference>
<dbReference type="Gene3D" id="3.40.50.300">
    <property type="entry name" value="P-loop containing nucleotide triphosphate hydrolases"/>
    <property type="match status" value="2"/>
</dbReference>
<evidence type="ECO:0000259" key="11">
    <source>
        <dbReference type="PROSITE" id="PS50929"/>
    </source>
</evidence>
<feature type="transmembrane region" description="Helical" evidence="9">
    <location>
        <begin position="966"/>
        <end position="983"/>
    </location>
</feature>
<evidence type="ECO:0000256" key="3">
    <source>
        <dbReference type="ARBA" id="ARBA00022692"/>
    </source>
</evidence>
<feature type="transmembrane region" description="Helical" evidence="9">
    <location>
        <begin position="989"/>
        <end position="1009"/>
    </location>
</feature>
<sequence length="1305" mass="142292">MPASEERDPLVNRLDTATYGATAANDASHPNNPTYVVNRNLWSYVTFSWMEPLLRKGKRQPLKEEDLPAFNAANSARSASDVMLPFWRKLAEYQRATASGQQQQQPPHFAWTLAKHLMPRILLALGLELLVVATSTVMPLMISEVLAVLDPTADHSRLWFHSAHHYGVAYFLMTLMSIVCGYARGSLLLDIKIHTRSILIGETFRKAFRLTLGARATTSAGQINSFVDSDITKISALPNRLITFLTAALQIILALYFLARELGASTWITAGVYVGMGVGTTWLTQYRMRAEDSYMSFLDERTTLLRDFIQSVRSLKMEAAEKVMGRAIHSVRESQLHVLVTLLRWEAIVLLFLIIQQDAIPTIAITAFYLFGGKLTASSAFTVLAFLSALQDPSSEMENVTMEIAAAVPSIARLSRFLTKPEETGEHITQMTEQSDAAAAICMDVATFSYDPAAELNHDEVSPLFRLKELSLSIPRGSFVACVGVVGSGKSTFLSALVGSVSLVGGSSTVNGSVAYCSQVPWIISGTIENNIKGFARAASDRVVKDAVEATCLDQDLALLPQGLQTRIGERGINLSGGQKSRLALARAIARDPDVYVLDEPFGALDALVGRSIVEQTLLKRLRGKTVILATHQLHVACKADIVLVFEKGRIVEQGSVSDLKRTPRSIFANMVASLPDESEEQTFEDEAHRDMALGSVADDTLGALAAFQTSQVVAEDRRVGFVKAGVYKSYFKTAGFMAILPLALLPLAVAADALAQISLVVWSSNAFGWSDSKYFAMFGSLGLMRSVFALLTAASCFITCYRASLAYHKKALDGLVNAPVWWYDHQPVGRILNRMGADVEMLDVEFPPLLENLSANATGLGGSIIVLVFGSPYMLLLFAAMSIPAALAFQYFQASYRELKRLSSLLQSPLSAHVSESLDGLSTIMIYGWVDAFVARQEETVDLANKSILLLGSARSWVFFRLRTLSSFIILTTLVLAGAGFIPASATGLLLVASIAIPSLLNSTLFLLCDAESSFNAVERLDHYANHLPKEKAQGPFKVSYDWPTEGAISFEDVSIAYGSGAPVIKNLNLKIHAGEHIGLVGRTGAGKSTLAAALFRLMELSSGRIRIDGQDIADVDLEILRTRLMIIPQEPFVSTGTYRSNLDRNDGCTEPALWHALELVGMKEYVAAQDLKLDAPVREESLSCGQRQILVMAKALLRKDLRILILDESTAAVDDEADSRIGELIKDHFKNTTVICVAHRLTTIAAFDRVALMREGEIVECGPPNELLTSAEPSLLSELVESTGQVNAAVIRDISAKKHRTTS</sequence>
<dbReference type="SMART" id="SM00382">
    <property type="entry name" value="AAA"/>
    <property type="match status" value="2"/>
</dbReference>
<dbReference type="PANTHER" id="PTHR24223:SF443">
    <property type="entry name" value="MULTIDRUG-RESISTANCE LIKE PROTEIN 1, ISOFORM I"/>
    <property type="match status" value="1"/>
</dbReference>
<dbReference type="InterPro" id="IPR036640">
    <property type="entry name" value="ABC1_TM_sf"/>
</dbReference>
<organism evidence="12 13">
    <name type="scientific">Geranomyces variabilis</name>
    <dbReference type="NCBI Taxonomy" id="109894"/>
    <lineage>
        <taxon>Eukaryota</taxon>
        <taxon>Fungi</taxon>
        <taxon>Fungi incertae sedis</taxon>
        <taxon>Chytridiomycota</taxon>
        <taxon>Chytridiomycota incertae sedis</taxon>
        <taxon>Chytridiomycetes</taxon>
        <taxon>Spizellomycetales</taxon>
        <taxon>Powellomycetaceae</taxon>
        <taxon>Geranomyces</taxon>
    </lineage>
</organism>
<evidence type="ECO:0000256" key="1">
    <source>
        <dbReference type="ARBA" id="ARBA00004128"/>
    </source>
</evidence>
<keyword evidence="7 9" id="KW-1133">Transmembrane helix</keyword>
<dbReference type="PROSITE" id="PS00211">
    <property type="entry name" value="ABC_TRANSPORTER_1"/>
    <property type="match status" value="1"/>
</dbReference>
<dbReference type="InterPro" id="IPR017871">
    <property type="entry name" value="ABC_transporter-like_CS"/>
</dbReference>
<protein>
    <submittedName>
        <fullName evidence="12">Multidrug resistance-associated protein 1</fullName>
    </submittedName>
</protein>
<evidence type="ECO:0000256" key="7">
    <source>
        <dbReference type="ARBA" id="ARBA00022989"/>
    </source>
</evidence>
<dbReference type="PANTHER" id="PTHR24223">
    <property type="entry name" value="ATP-BINDING CASSETTE SUB-FAMILY C"/>
    <property type="match status" value="1"/>
</dbReference>
<feature type="transmembrane region" description="Helical" evidence="9">
    <location>
        <begin position="775"/>
        <end position="802"/>
    </location>
</feature>
<evidence type="ECO:0000256" key="5">
    <source>
        <dbReference type="ARBA" id="ARBA00022741"/>
    </source>
</evidence>
<feature type="transmembrane region" description="Helical" evidence="9">
    <location>
        <begin position="367"/>
        <end position="387"/>
    </location>
</feature>
<dbReference type="FunFam" id="3.40.50.300:FF:000630">
    <property type="entry name" value="ATP-binding cassette (ABC) transporter, putative"/>
    <property type="match status" value="1"/>
</dbReference>
<keyword evidence="6" id="KW-0067">ATP-binding</keyword>
<dbReference type="EMBL" id="JADGJQ010000021">
    <property type="protein sequence ID" value="KAJ3179313.1"/>
    <property type="molecule type" value="Genomic_DNA"/>
</dbReference>
<dbReference type="Pfam" id="PF00005">
    <property type="entry name" value="ABC_tran"/>
    <property type="match status" value="2"/>
</dbReference>
<keyword evidence="2" id="KW-0813">Transport</keyword>
<dbReference type="Proteomes" id="UP001212152">
    <property type="component" value="Unassembled WGS sequence"/>
</dbReference>
<proteinExistence type="predicted"/>
<feature type="transmembrane region" description="Helical" evidence="9">
    <location>
        <begin position="163"/>
        <end position="183"/>
    </location>
</feature>
<keyword evidence="13" id="KW-1185">Reference proteome</keyword>
<evidence type="ECO:0000256" key="8">
    <source>
        <dbReference type="ARBA" id="ARBA00023136"/>
    </source>
</evidence>
<dbReference type="InterPro" id="IPR003593">
    <property type="entry name" value="AAA+_ATPase"/>
</dbReference>
<comment type="caution">
    <text evidence="12">The sequence shown here is derived from an EMBL/GenBank/DDBJ whole genome shotgun (WGS) entry which is preliminary data.</text>
</comment>
<dbReference type="InterPro" id="IPR027417">
    <property type="entry name" value="P-loop_NTPase"/>
</dbReference>
<evidence type="ECO:0000256" key="9">
    <source>
        <dbReference type="SAM" id="Phobius"/>
    </source>
</evidence>
<accession>A0AAD5TKM8</accession>
<feature type="domain" description="ABC transporter" evidence="10">
    <location>
        <begin position="1050"/>
        <end position="1282"/>
    </location>
</feature>
<dbReference type="PROSITE" id="PS50893">
    <property type="entry name" value="ABC_TRANSPORTER_2"/>
    <property type="match status" value="2"/>
</dbReference>